<dbReference type="Gene3D" id="3.90.550.10">
    <property type="entry name" value="Spore Coat Polysaccharide Biosynthesis Protein SpsA, Chain A"/>
    <property type="match status" value="1"/>
</dbReference>
<dbReference type="InterPro" id="IPR029044">
    <property type="entry name" value="Nucleotide-diphossugar_trans"/>
</dbReference>
<evidence type="ECO:0000256" key="1">
    <source>
        <dbReference type="ARBA" id="ARBA00022842"/>
    </source>
</evidence>
<dbReference type="PANTHER" id="PTHR43777:SF1">
    <property type="entry name" value="MOLYBDENUM COFACTOR CYTIDYLYLTRANSFERASE"/>
    <property type="match status" value="1"/>
</dbReference>
<protein>
    <submittedName>
        <fullName evidence="3">Molybdenum cofactor cytidylyltransferase</fullName>
    </submittedName>
</protein>
<dbReference type="EMBL" id="FMWD01000002">
    <property type="protein sequence ID" value="SCZ53044.1"/>
    <property type="molecule type" value="Genomic_DNA"/>
</dbReference>
<reference evidence="3 4" key="1">
    <citation type="submission" date="2016-10" db="EMBL/GenBank/DDBJ databases">
        <authorList>
            <person name="de Groot N.N."/>
        </authorList>
    </citation>
    <scope>NUCLEOTIDE SEQUENCE [LARGE SCALE GENOMIC DNA]</scope>
    <source>
        <strain evidence="3 4">HLD2</strain>
    </source>
</reference>
<dbReference type="PANTHER" id="PTHR43777">
    <property type="entry name" value="MOLYBDENUM COFACTOR CYTIDYLYLTRANSFERASE"/>
    <property type="match status" value="1"/>
</dbReference>
<sequence length="197" mass="20437">MTEELKPIGLLLAAGAGTRFGGRKLLAPLSDGTPLGIAAARHLRAAVADCIVVVGPAERTLTPLFRAEGLRVVECPDAAQGMGHSLACGVAASRFASGWIVALADMPWIAPDTIRTVAATLSAGAPLAAPIHHGRRGHPVGIAAEFRQELQQMSGDAGARHLLRRESARLVTIPCDDPGVLRDVDSPADLPSLSRPS</sequence>
<evidence type="ECO:0000259" key="2">
    <source>
        <dbReference type="Pfam" id="PF12804"/>
    </source>
</evidence>
<keyword evidence="3" id="KW-0808">Transferase</keyword>
<name>A0A1G5PTZ1_9GAMM</name>
<dbReference type="Pfam" id="PF12804">
    <property type="entry name" value="NTP_transf_3"/>
    <property type="match status" value="1"/>
</dbReference>
<accession>A0A1G5PTZ1</accession>
<keyword evidence="4" id="KW-1185">Reference proteome</keyword>
<proteinExistence type="predicted"/>
<gene>
    <name evidence="3" type="ORF">SAMN03097708_00856</name>
</gene>
<dbReference type="SUPFAM" id="SSF53448">
    <property type="entry name" value="Nucleotide-diphospho-sugar transferases"/>
    <property type="match status" value="1"/>
</dbReference>
<dbReference type="RefSeq" id="WP_092992949.1">
    <property type="nucleotide sequence ID" value="NZ_FMWD01000002.1"/>
</dbReference>
<dbReference type="STRING" id="415747.SAMN03097708_00856"/>
<keyword evidence="3" id="KW-0548">Nucleotidyltransferase</keyword>
<evidence type="ECO:0000313" key="4">
    <source>
        <dbReference type="Proteomes" id="UP000199648"/>
    </source>
</evidence>
<dbReference type="AlphaFoldDB" id="A0A1G5PTZ1"/>
<organism evidence="3 4">
    <name type="scientific">Thiohalomonas denitrificans</name>
    <dbReference type="NCBI Taxonomy" id="415747"/>
    <lineage>
        <taxon>Bacteria</taxon>
        <taxon>Pseudomonadati</taxon>
        <taxon>Pseudomonadota</taxon>
        <taxon>Gammaproteobacteria</taxon>
        <taxon>Thiohalomonadales</taxon>
        <taxon>Thiohalomonadaceae</taxon>
        <taxon>Thiohalomonas</taxon>
    </lineage>
</organism>
<evidence type="ECO:0000313" key="3">
    <source>
        <dbReference type="EMBL" id="SCZ53044.1"/>
    </source>
</evidence>
<dbReference type="OrthoDB" id="5298023at2"/>
<dbReference type="Proteomes" id="UP000199648">
    <property type="component" value="Unassembled WGS sequence"/>
</dbReference>
<dbReference type="InterPro" id="IPR025877">
    <property type="entry name" value="MobA-like_NTP_Trfase"/>
</dbReference>
<dbReference type="GO" id="GO:0016779">
    <property type="term" value="F:nucleotidyltransferase activity"/>
    <property type="evidence" value="ECO:0007669"/>
    <property type="project" value="UniProtKB-KW"/>
</dbReference>
<feature type="domain" description="MobA-like NTP transferase" evidence="2">
    <location>
        <begin position="9"/>
        <end position="166"/>
    </location>
</feature>
<dbReference type="CDD" id="cd04182">
    <property type="entry name" value="GT_2_like_f"/>
    <property type="match status" value="1"/>
</dbReference>
<keyword evidence="1" id="KW-0460">Magnesium</keyword>